<evidence type="ECO:0000313" key="3">
    <source>
        <dbReference type="EMBL" id="GEU55033.1"/>
    </source>
</evidence>
<dbReference type="EMBL" id="BKCJ010003429">
    <property type="protein sequence ID" value="GEU55033.1"/>
    <property type="molecule type" value="Genomic_DNA"/>
</dbReference>
<dbReference type="InterPro" id="IPR013103">
    <property type="entry name" value="RVT_2"/>
</dbReference>
<keyword evidence="1" id="KW-1133">Transmembrane helix</keyword>
<dbReference type="PANTHER" id="PTHR11439:SF495">
    <property type="entry name" value="REVERSE TRANSCRIPTASE, RNA-DEPENDENT DNA POLYMERASE-RELATED"/>
    <property type="match status" value="1"/>
</dbReference>
<dbReference type="AlphaFoldDB" id="A0A6L2KZG1"/>
<comment type="caution">
    <text evidence="3">The sequence shown here is derived from an EMBL/GenBank/DDBJ whole genome shotgun (WGS) entry which is preliminary data.</text>
</comment>
<accession>A0A6L2KZG1</accession>
<dbReference type="Pfam" id="PF07727">
    <property type="entry name" value="RVT_2"/>
    <property type="match status" value="1"/>
</dbReference>
<evidence type="ECO:0000259" key="2">
    <source>
        <dbReference type="Pfam" id="PF07727"/>
    </source>
</evidence>
<evidence type="ECO:0000256" key="1">
    <source>
        <dbReference type="SAM" id="Phobius"/>
    </source>
</evidence>
<name>A0A6L2KZG1_TANCI</name>
<keyword evidence="1" id="KW-0472">Membrane</keyword>
<keyword evidence="1" id="KW-0812">Transmembrane</keyword>
<feature type="domain" description="Reverse transcriptase Ty1/copia-type" evidence="2">
    <location>
        <begin position="3"/>
        <end position="52"/>
    </location>
</feature>
<protein>
    <submittedName>
        <fullName evidence="3">Putative ribonuclease H-like domain-containing protein</fullName>
    </submittedName>
</protein>
<feature type="transmembrane region" description="Helical" evidence="1">
    <location>
        <begin position="24"/>
        <end position="49"/>
    </location>
</feature>
<organism evidence="3">
    <name type="scientific">Tanacetum cinerariifolium</name>
    <name type="common">Dalmatian daisy</name>
    <name type="synonym">Chrysanthemum cinerariifolium</name>
    <dbReference type="NCBI Taxonomy" id="118510"/>
    <lineage>
        <taxon>Eukaryota</taxon>
        <taxon>Viridiplantae</taxon>
        <taxon>Streptophyta</taxon>
        <taxon>Embryophyta</taxon>
        <taxon>Tracheophyta</taxon>
        <taxon>Spermatophyta</taxon>
        <taxon>Magnoliopsida</taxon>
        <taxon>eudicotyledons</taxon>
        <taxon>Gunneridae</taxon>
        <taxon>Pentapetalae</taxon>
        <taxon>asterids</taxon>
        <taxon>campanulids</taxon>
        <taxon>Asterales</taxon>
        <taxon>Asteraceae</taxon>
        <taxon>Asteroideae</taxon>
        <taxon>Anthemideae</taxon>
        <taxon>Anthemidinae</taxon>
        <taxon>Tanacetum</taxon>
    </lineage>
</organism>
<sequence>MIKNKARLVAQGHTQEDGIDYDEVFALVVRIEAIWLFLAYATFMDFMVYQMEPLKKSQLSIGKWFSKRKDGSDLIQKEAKGRHFASLVKRIFRYLKGKPHLGLWYPRDYPFNLVTYSDSDYVGACLDMKSTTGCCQFLGCRLIYWQCKKQIVVATSSTEAEYVVVASCCAQNEELAIPKQTALGKEFSNPFMAVNVIRHFITAVSYALMMFGLTKVVAVKLMWLFHKLSLKEIFYLDDADGVECLPNEDIFEELAKMGYEKPPPKLTFYKAFLFTQWKFLIHTLVQCLSAKRTTWNEFSYSMASAVICLATVDDMTIHNTRYTSSTLTQKVFANMRRVRKGFSCVETSLFASMLVQQQSQAEEGVEIPIALALPSTTKTNEEIVAMDAESQGRLNQEEVNVASKGVSVVSAPELVSVVEPTVFDDEDVTMTMAQTLIKLKVEKAKLLDE</sequence>
<gene>
    <name evidence="3" type="ORF">Tci_027011</name>
</gene>
<proteinExistence type="predicted"/>
<dbReference type="PANTHER" id="PTHR11439">
    <property type="entry name" value="GAG-POL-RELATED RETROTRANSPOSON"/>
    <property type="match status" value="1"/>
</dbReference>
<reference evidence="3" key="1">
    <citation type="journal article" date="2019" name="Sci. Rep.">
        <title>Draft genome of Tanacetum cinerariifolium, the natural source of mosquito coil.</title>
        <authorList>
            <person name="Yamashiro T."/>
            <person name="Shiraishi A."/>
            <person name="Satake H."/>
            <person name="Nakayama K."/>
        </authorList>
    </citation>
    <scope>NUCLEOTIDE SEQUENCE</scope>
</reference>
<dbReference type="CDD" id="cd09272">
    <property type="entry name" value="RNase_HI_RT_Ty1"/>
    <property type="match status" value="1"/>
</dbReference>